<dbReference type="SUPFAM" id="SSF52317">
    <property type="entry name" value="Class I glutamine amidotransferase-like"/>
    <property type="match status" value="1"/>
</dbReference>
<dbReference type="GO" id="GO:0033969">
    <property type="term" value="F:gamma-glutamyl-gamma-aminobutyrate hydrolase activity"/>
    <property type="evidence" value="ECO:0007669"/>
    <property type="project" value="TreeGrafter"/>
</dbReference>
<dbReference type="InterPro" id="IPR029062">
    <property type="entry name" value="Class_I_gatase-like"/>
</dbReference>
<reference evidence="1 4" key="1">
    <citation type="submission" date="2018-08" db="EMBL/GenBank/DDBJ databases">
        <title>A genome reference for cultivated species of the human gut microbiota.</title>
        <authorList>
            <person name="Zou Y."/>
            <person name="Xue W."/>
            <person name="Luo G."/>
        </authorList>
    </citation>
    <scope>NUCLEOTIDE SEQUENCE [LARGE SCALE GENOMIC DNA]</scope>
    <source>
        <strain evidence="2 4">AF26-4BH</strain>
        <strain evidence="1">TF05-5AC</strain>
    </source>
</reference>
<dbReference type="EMBL" id="QVLU01000005">
    <property type="protein sequence ID" value="RGE72703.1"/>
    <property type="molecule type" value="Genomic_DNA"/>
</dbReference>
<dbReference type="Proteomes" id="UP000261166">
    <property type="component" value="Unassembled WGS sequence"/>
</dbReference>
<dbReference type="PANTHER" id="PTHR43235:SF1">
    <property type="entry name" value="GLUTAMINE AMIDOTRANSFERASE PB2B2.05-RELATED"/>
    <property type="match status" value="1"/>
</dbReference>
<keyword evidence="3" id="KW-1185">Reference proteome</keyword>
<evidence type="ECO:0000313" key="1">
    <source>
        <dbReference type="EMBL" id="RGE60326.1"/>
    </source>
</evidence>
<dbReference type="InterPro" id="IPR011697">
    <property type="entry name" value="Peptidase_C26"/>
</dbReference>
<dbReference type="Proteomes" id="UP000260812">
    <property type="component" value="Unassembled WGS sequence"/>
</dbReference>
<proteinExistence type="predicted"/>
<dbReference type="InterPro" id="IPR044668">
    <property type="entry name" value="PuuD-like"/>
</dbReference>
<dbReference type="RefSeq" id="WP_025491381.1">
    <property type="nucleotide sequence ID" value="NZ_JBKUNB010000012.1"/>
</dbReference>
<dbReference type="Pfam" id="PF07722">
    <property type="entry name" value="Peptidase_C26"/>
    <property type="match status" value="1"/>
</dbReference>
<evidence type="ECO:0000313" key="2">
    <source>
        <dbReference type="EMBL" id="RGE72703.1"/>
    </source>
</evidence>
<dbReference type="Gene3D" id="3.40.50.880">
    <property type="match status" value="1"/>
</dbReference>
<dbReference type="PROSITE" id="PS51273">
    <property type="entry name" value="GATASE_TYPE_1"/>
    <property type="match status" value="1"/>
</dbReference>
<dbReference type="GO" id="GO:0006598">
    <property type="term" value="P:polyamine catabolic process"/>
    <property type="evidence" value="ECO:0007669"/>
    <property type="project" value="TreeGrafter"/>
</dbReference>
<dbReference type="PANTHER" id="PTHR43235">
    <property type="entry name" value="GLUTAMINE AMIDOTRANSFERASE PB2B2.05-RELATED"/>
    <property type="match status" value="1"/>
</dbReference>
<keyword evidence="1" id="KW-0378">Hydrolase</keyword>
<dbReference type="OrthoDB" id="9813383at2"/>
<dbReference type="EMBL" id="QVLV01000007">
    <property type="protein sequence ID" value="RGE60326.1"/>
    <property type="molecule type" value="Genomic_DNA"/>
</dbReference>
<dbReference type="GeneID" id="97987593"/>
<organism evidence="1 3">
    <name type="scientific">Eisenbergiella massiliensis</name>
    <dbReference type="NCBI Taxonomy" id="1720294"/>
    <lineage>
        <taxon>Bacteria</taxon>
        <taxon>Bacillati</taxon>
        <taxon>Bacillota</taxon>
        <taxon>Clostridia</taxon>
        <taxon>Lachnospirales</taxon>
        <taxon>Lachnospiraceae</taxon>
        <taxon>Eisenbergiella</taxon>
    </lineage>
</organism>
<evidence type="ECO:0000313" key="3">
    <source>
        <dbReference type="Proteomes" id="UP000260812"/>
    </source>
</evidence>
<protein>
    <submittedName>
        <fullName evidence="1">Gamma-glutamyl-gamma-aminobutyrate hydrolase family protein</fullName>
    </submittedName>
</protein>
<dbReference type="AlphaFoldDB" id="A0A3E3I4V7"/>
<dbReference type="CDD" id="cd01745">
    <property type="entry name" value="GATase1_2"/>
    <property type="match status" value="1"/>
</dbReference>
<accession>A0A3E3I4V7</accession>
<sequence length="233" mass="26005">MKPFIGLTPLYDDDKKSYWILPGYMEEIEHVGGIPVMLPLTANRDMLENILCRIDGLVLTGGHDVNPAVYGEKTEDFCGRLCPERDEMELALIQRALEKDMPVLGICRGLQIMNAALGGTLYQDLGAQNGTKTDHDMKKPYDRAAHSINLEMKAPLFGLLGQKSVGVNSRHHQAIKDLAPSLKSMATAEDGIIEAVYVPDKRFFWGLQWHPEHWGDNETSVKILQAFVNACKN</sequence>
<name>A0A3E3I4V7_9FIRM</name>
<comment type="caution">
    <text evidence="1">The sequence shown here is derived from an EMBL/GenBank/DDBJ whole genome shotgun (WGS) entry which is preliminary data.</text>
</comment>
<evidence type="ECO:0000313" key="4">
    <source>
        <dbReference type="Proteomes" id="UP000261166"/>
    </source>
</evidence>
<dbReference type="GO" id="GO:0005829">
    <property type="term" value="C:cytosol"/>
    <property type="evidence" value="ECO:0007669"/>
    <property type="project" value="TreeGrafter"/>
</dbReference>
<gene>
    <name evidence="2" type="ORF">DWY69_07425</name>
    <name evidence="1" type="ORF">DXC51_12085</name>
</gene>